<protein>
    <submittedName>
        <fullName evidence="1">Uncharacterized protein</fullName>
    </submittedName>
</protein>
<evidence type="ECO:0000313" key="2">
    <source>
        <dbReference type="Proteomes" id="UP000053144"/>
    </source>
</evidence>
<name>A0A0L9VLI8_PHAAN</name>
<dbReference type="AlphaFoldDB" id="A0A0L9VLI8"/>
<evidence type="ECO:0000313" key="1">
    <source>
        <dbReference type="EMBL" id="KOM55594.1"/>
    </source>
</evidence>
<dbReference type="PANTHER" id="PTHR33018:SF34">
    <property type="entry name" value="OS02G0472350 PROTEIN"/>
    <property type="match status" value="1"/>
</dbReference>
<dbReference type="Proteomes" id="UP000053144">
    <property type="component" value="Chromosome 10"/>
</dbReference>
<gene>
    <name evidence="1" type="ORF">LR48_Vigan10g148600</name>
</gene>
<accession>A0A0L9VLI8</accession>
<dbReference type="Gramene" id="KOM55594">
    <property type="protein sequence ID" value="KOM55594"/>
    <property type="gene ID" value="LR48_Vigan10g148600"/>
</dbReference>
<reference evidence="2" key="1">
    <citation type="journal article" date="2015" name="Proc. Natl. Acad. Sci. U.S.A.">
        <title>Genome sequencing of adzuki bean (Vigna angularis) provides insight into high starch and low fat accumulation and domestication.</title>
        <authorList>
            <person name="Yang K."/>
            <person name="Tian Z."/>
            <person name="Chen C."/>
            <person name="Luo L."/>
            <person name="Zhao B."/>
            <person name="Wang Z."/>
            <person name="Yu L."/>
            <person name="Li Y."/>
            <person name="Sun Y."/>
            <person name="Li W."/>
            <person name="Chen Y."/>
            <person name="Li Y."/>
            <person name="Zhang Y."/>
            <person name="Ai D."/>
            <person name="Zhao J."/>
            <person name="Shang C."/>
            <person name="Ma Y."/>
            <person name="Wu B."/>
            <person name="Wang M."/>
            <person name="Gao L."/>
            <person name="Sun D."/>
            <person name="Zhang P."/>
            <person name="Guo F."/>
            <person name="Wang W."/>
            <person name="Li Y."/>
            <person name="Wang J."/>
            <person name="Varshney R.K."/>
            <person name="Wang J."/>
            <person name="Ling H.Q."/>
            <person name="Wan P."/>
        </authorList>
    </citation>
    <scope>NUCLEOTIDE SEQUENCE</scope>
    <source>
        <strain evidence="2">cv. Jingnong 6</strain>
    </source>
</reference>
<sequence length="240" mass="27497">MTFDNPNVTTLKNKCLSTVAENFQGFKSKLTSRYIFGSKKIKSPCKTYKAIDEETWCLFVQSRTSEEWKTHAQEKIRLSKEDPLGALQQLADIIGNKPLEVEYDANVFGRGSEVPIYLHSQDVRELASGTEELNITLVQLWMMYMFGVSNNLGYNDVYGFIDSHVIHETNDFDEITTYLTRRFASGKNIFFIPYISGLPNGGRGLKLPNGGRGLRLSRWKKSKAIERWKRSKGYRTVEEV</sequence>
<dbReference type="PANTHER" id="PTHR33018">
    <property type="entry name" value="OS10G0338966 PROTEIN-RELATED"/>
    <property type="match status" value="1"/>
</dbReference>
<dbReference type="EMBL" id="CM003380">
    <property type="protein sequence ID" value="KOM55594.1"/>
    <property type="molecule type" value="Genomic_DNA"/>
</dbReference>
<proteinExistence type="predicted"/>
<organism evidence="1 2">
    <name type="scientific">Phaseolus angularis</name>
    <name type="common">Azuki bean</name>
    <name type="synonym">Vigna angularis</name>
    <dbReference type="NCBI Taxonomy" id="3914"/>
    <lineage>
        <taxon>Eukaryota</taxon>
        <taxon>Viridiplantae</taxon>
        <taxon>Streptophyta</taxon>
        <taxon>Embryophyta</taxon>
        <taxon>Tracheophyta</taxon>
        <taxon>Spermatophyta</taxon>
        <taxon>Magnoliopsida</taxon>
        <taxon>eudicotyledons</taxon>
        <taxon>Gunneridae</taxon>
        <taxon>Pentapetalae</taxon>
        <taxon>rosids</taxon>
        <taxon>fabids</taxon>
        <taxon>Fabales</taxon>
        <taxon>Fabaceae</taxon>
        <taxon>Papilionoideae</taxon>
        <taxon>50 kb inversion clade</taxon>
        <taxon>NPAAA clade</taxon>
        <taxon>indigoferoid/millettioid clade</taxon>
        <taxon>Phaseoleae</taxon>
        <taxon>Vigna</taxon>
    </lineage>
</organism>